<dbReference type="Proteomes" id="UP000238169">
    <property type="component" value="Unassembled WGS sequence"/>
</dbReference>
<sequence length="429" mass="47905">MTQELLMTRSVLNPVAPIGVGTPEVESLVSYFCRLAMSHCISTYNLGRRVVDASNWEFSDRYVWISANLSGMSDATEKWARALSILTSVGNLERLTMLPWRHVIAQSSPRPTSSRWCPHCLAEDRAAGATPYFRLAWDIGTVTTCSKHKIRLVHVCPDCGGTDVRHKSSFVVPGWCTSCGCFLGENCNAETGTPAEIWIASQVGAMLSVQNTLPSIGAREVLIEGIRVLVQRLDDGKSAMFARRIGLGKATVHHWLKGDGIPTLPALLRIVSQTGLTLPDLLIGNLANWTPASAEIYELNALFPEVEKRAQGRRHDWRQIRATLAASAELPSVTSIKDAARSLNIHERDLYRHAKKETDAITERRKQQVQRRNEQNLIETRELIERVYPEIVAEGKAVNLREILAHAPEESSIKVRNLFDLLRNMKERS</sequence>
<dbReference type="InterPro" id="IPR010982">
    <property type="entry name" value="Lambda_DNA-bd_dom_sf"/>
</dbReference>
<dbReference type="RefSeq" id="WP_245932975.1">
    <property type="nucleotide sequence ID" value="NZ_OGTP01000005.1"/>
</dbReference>
<name>A0A2U3I3P4_9BURK</name>
<evidence type="ECO:0000313" key="3">
    <source>
        <dbReference type="Proteomes" id="UP000238169"/>
    </source>
</evidence>
<dbReference type="SUPFAM" id="SSF47413">
    <property type="entry name" value="lambda repressor-like DNA-binding domains"/>
    <property type="match status" value="1"/>
</dbReference>
<keyword evidence="3" id="KW-1185">Reference proteome</keyword>
<protein>
    <submittedName>
        <fullName evidence="2">TetR family transcriptional regulator</fullName>
    </submittedName>
</protein>
<dbReference type="PROSITE" id="PS50943">
    <property type="entry name" value="HTH_CROC1"/>
    <property type="match status" value="1"/>
</dbReference>
<dbReference type="InterPro" id="IPR009492">
    <property type="entry name" value="TniQ"/>
</dbReference>
<dbReference type="AlphaFoldDB" id="A0A2U3I3P4"/>
<dbReference type="InterPro" id="IPR001387">
    <property type="entry name" value="Cro/C1-type_HTH"/>
</dbReference>
<gene>
    <name evidence="2" type="ORF">NOV72_02000</name>
</gene>
<proteinExistence type="predicted"/>
<evidence type="ECO:0000259" key="1">
    <source>
        <dbReference type="PROSITE" id="PS50943"/>
    </source>
</evidence>
<reference evidence="3" key="1">
    <citation type="submission" date="2018-01" db="EMBL/GenBank/DDBJ databases">
        <authorList>
            <person name="Peeters C."/>
        </authorList>
    </citation>
    <scope>NUCLEOTIDE SEQUENCE [LARGE SCALE GENOMIC DNA]</scope>
</reference>
<dbReference type="EMBL" id="OGTP01000005">
    <property type="protein sequence ID" value="SPB14768.1"/>
    <property type="molecule type" value="Genomic_DNA"/>
</dbReference>
<dbReference type="Pfam" id="PF06527">
    <property type="entry name" value="TniQ"/>
    <property type="match status" value="1"/>
</dbReference>
<dbReference type="GO" id="GO:0003677">
    <property type="term" value="F:DNA binding"/>
    <property type="evidence" value="ECO:0007669"/>
    <property type="project" value="InterPro"/>
</dbReference>
<feature type="domain" description="HTH cro/C1-type" evidence="1">
    <location>
        <begin position="241"/>
        <end position="281"/>
    </location>
</feature>
<accession>A0A2U3I3P4</accession>
<organism evidence="2 3">
    <name type="scientific">Caballeronia novacaledonica</name>
    <dbReference type="NCBI Taxonomy" id="1544861"/>
    <lineage>
        <taxon>Bacteria</taxon>
        <taxon>Pseudomonadati</taxon>
        <taxon>Pseudomonadota</taxon>
        <taxon>Betaproteobacteria</taxon>
        <taxon>Burkholderiales</taxon>
        <taxon>Burkholderiaceae</taxon>
        <taxon>Caballeronia</taxon>
    </lineage>
</organism>
<evidence type="ECO:0000313" key="2">
    <source>
        <dbReference type="EMBL" id="SPB14768.1"/>
    </source>
</evidence>